<name>A0ABR9B5Q5_9BACL</name>
<keyword evidence="2" id="KW-1185">Reference proteome</keyword>
<accession>A0ABR9B5Q5</accession>
<evidence type="ECO:0000313" key="2">
    <source>
        <dbReference type="Proteomes" id="UP000634529"/>
    </source>
</evidence>
<comment type="caution">
    <text evidence="1">The sequence shown here is derived from an EMBL/GenBank/DDBJ whole genome shotgun (WGS) entry which is preliminary data.</text>
</comment>
<proteinExistence type="predicted"/>
<evidence type="ECO:0000313" key="1">
    <source>
        <dbReference type="EMBL" id="MBD8500752.1"/>
    </source>
</evidence>
<sequence length="880" mass="97588">MAGKLPNGLNRFDSNDYVRMEHFNEQWEIIDGTIGTLKKADNTTQTAINTAAADMENALSKQISLIPNVQTVAVKRDTSLTLREMRGRTLINLLGRGGGFYTDGDGNGVADGWSTDFGRKNFSIYTNTDGSKVQVINAVANDDNQYGRRVDYMGRIPFQQGEKYVLIVEQTVENASMQGRIVVENANGEVMIEEIGGLSKTVVRTFTSTVTGRGNLRLYNFSTLGAVGWMSYKHPRIYHVDDDAMTLIASMTPEQVAEKYPYVDGMAFVDNPYIETIGANLVPRLSEWDFSSGTLIGNNTVEVFTDQAWARGATYTFDARANQIYSGSVELAGYVSADKHPYTSIEFFDSAGKSLGFNNRIPTSNGKFTFQVTSPEGAVKGAMIIACVGTGWFYWTNPMLALGSESKPYTPQQRGLWAAECNLGSFPHTGRHNDELFTGTDGKPYIAEMWEKLALNHSYSYKLDWKGPNYHTIVLDGNQIPLINSVVYGMKYDGTILRPWHTAVETGDFVWGFSTGENFYLTIAHEDSGWGANYTPSPDEIKAYFLGWRMYDNRDGRGSLYNLTDGTGNYKAFRKIQDWDGDSYTSHHAPSHSYESWIPYQLSYLRKNPVVRTVKTYETGAILSNGNNIVNVGNGIVIREKVVPRGADAADPNVQINRVDFGSAVKHKVAKFKNVYVNNTYDFMHWKVITDNDGMSYGQERLVTSRYNFEPSQAYYITYTKLATSASPVSIMVEYADTLGASAARIAQEAADLAARVSVLEFSKGEAPVVTEWVKATLINGWTPGNNRDPNFAPMYRRNGDYIEFKGSLQSGTIAQVAFHLPTALHPSYFRNTPLISTANGKDANSPATACYLNVSKEGVIVRGTTSNDFIPLDGVRVLL</sequence>
<dbReference type="RefSeq" id="WP_192026981.1">
    <property type="nucleotide sequence ID" value="NZ_JACYTN010000027.1"/>
</dbReference>
<dbReference type="Proteomes" id="UP000634529">
    <property type="component" value="Unassembled WGS sequence"/>
</dbReference>
<reference evidence="1 2" key="1">
    <citation type="submission" date="2020-09" db="EMBL/GenBank/DDBJ databases">
        <title>Paenibacillus sp. CAU 1523 isolated from sand of Haeundae Beach.</title>
        <authorList>
            <person name="Kim W."/>
        </authorList>
    </citation>
    <scope>NUCLEOTIDE SEQUENCE [LARGE SCALE GENOMIC DNA]</scope>
    <source>
        <strain evidence="1 2">CAU 1523</strain>
    </source>
</reference>
<gene>
    <name evidence="1" type="ORF">IFO66_20915</name>
</gene>
<dbReference type="EMBL" id="JACYTN010000027">
    <property type="protein sequence ID" value="MBD8500752.1"/>
    <property type="molecule type" value="Genomic_DNA"/>
</dbReference>
<protein>
    <submittedName>
        <fullName evidence="1">Uncharacterized protein</fullName>
    </submittedName>
</protein>
<organism evidence="1 2">
    <name type="scientific">Paenibacillus arenosi</name>
    <dbReference type="NCBI Taxonomy" id="2774142"/>
    <lineage>
        <taxon>Bacteria</taxon>
        <taxon>Bacillati</taxon>
        <taxon>Bacillota</taxon>
        <taxon>Bacilli</taxon>
        <taxon>Bacillales</taxon>
        <taxon>Paenibacillaceae</taxon>
        <taxon>Paenibacillus</taxon>
    </lineage>
</organism>